<dbReference type="PANTHER" id="PTHR23407:SF1">
    <property type="entry name" value="5-FORMYLTETRAHYDROFOLATE CYCLO-LIGASE"/>
    <property type="match status" value="1"/>
</dbReference>
<keyword evidence="4" id="KW-0436">Ligase</keyword>
<keyword evidence="2" id="KW-0547">Nucleotide-binding</keyword>
<dbReference type="GO" id="GO:0005524">
    <property type="term" value="F:ATP binding"/>
    <property type="evidence" value="ECO:0007669"/>
    <property type="project" value="UniProtKB-KW"/>
</dbReference>
<dbReference type="PANTHER" id="PTHR23407">
    <property type="entry name" value="ATPASE INHIBITOR/5-FORMYLTETRAHYDROFOLATE CYCLO-LIGASE"/>
    <property type="match status" value="1"/>
</dbReference>
<dbReference type="PIRSF" id="PIRSF006806">
    <property type="entry name" value="FTHF_cligase"/>
    <property type="match status" value="1"/>
</dbReference>
<dbReference type="GO" id="GO:0035999">
    <property type="term" value="P:tetrahydrofolate interconversion"/>
    <property type="evidence" value="ECO:0007669"/>
    <property type="project" value="TreeGrafter"/>
</dbReference>
<reference evidence="5" key="1">
    <citation type="submission" date="2016-12" db="EMBL/GenBank/DDBJ databases">
        <authorList>
            <person name="Herbold C."/>
        </authorList>
    </citation>
    <scope>NUCLEOTIDE SEQUENCE [LARGE SCALE GENOMIC DNA]</scope>
</reference>
<keyword evidence="5" id="KW-1185">Reference proteome</keyword>
<protein>
    <submittedName>
        <fullName evidence="4">5-formyltetrahydrofolate cyclo-ligase</fullName>
    </submittedName>
</protein>
<sequence length="186" mass="21393">MSNPVEKSRLRKQILDARDSLSLDFIKIASSKIRDNLRKIDFYRQSTSIGVYYSIGSEVQTHELIQEFFNQGKEVALPRVEKNDIIFKKITSMSDLEMGSFSVMEPKEKCETVKKLDVILVPAIALTRDGYRLGYGFGFYDRYLHGKKSKKIGLAYAKHILKSFPHDDHDIKMDCIVTEDSVIYAK</sequence>
<evidence type="ECO:0000313" key="4">
    <source>
        <dbReference type="EMBL" id="SHO47070.1"/>
    </source>
</evidence>
<evidence type="ECO:0000313" key="5">
    <source>
        <dbReference type="Proteomes" id="UP000232412"/>
    </source>
</evidence>
<dbReference type="OrthoDB" id="18307at2157"/>
<dbReference type="NCBIfam" id="TIGR02727">
    <property type="entry name" value="MTHFS_bact"/>
    <property type="match status" value="1"/>
</dbReference>
<comment type="similarity">
    <text evidence="1">Belongs to the 5-formyltetrahydrofolate cyclo-ligase family.</text>
</comment>
<proteinExistence type="inferred from homology"/>
<dbReference type="Gene3D" id="3.40.50.10420">
    <property type="entry name" value="NagB/RpiA/CoA transferase-like"/>
    <property type="match status" value="1"/>
</dbReference>
<dbReference type="Pfam" id="PF01812">
    <property type="entry name" value="5-FTHF_cyc-lig"/>
    <property type="match status" value="1"/>
</dbReference>
<gene>
    <name evidence="4" type="ORF">NSIN_30336</name>
</gene>
<dbReference type="Proteomes" id="UP000232412">
    <property type="component" value="Unassembled WGS sequence"/>
</dbReference>
<evidence type="ECO:0000256" key="3">
    <source>
        <dbReference type="ARBA" id="ARBA00022840"/>
    </source>
</evidence>
<dbReference type="InterPro" id="IPR002698">
    <property type="entry name" value="FTHF_cligase"/>
</dbReference>
<accession>A0A2H1EIY1</accession>
<dbReference type="GO" id="GO:0030272">
    <property type="term" value="F:5-formyltetrahydrofolate cyclo-ligase activity"/>
    <property type="evidence" value="ECO:0007669"/>
    <property type="project" value="TreeGrafter"/>
</dbReference>
<dbReference type="AlphaFoldDB" id="A0A2H1EIY1"/>
<keyword evidence="3" id="KW-0067">ATP-binding</keyword>
<evidence type="ECO:0000256" key="2">
    <source>
        <dbReference type="ARBA" id="ARBA00022741"/>
    </source>
</evidence>
<dbReference type="InterPro" id="IPR037171">
    <property type="entry name" value="NagB/RpiA_transferase-like"/>
</dbReference>
<dbReference type="EMBL" id="FRFC01000004">
    <property type="protein sequence ID" value="SHO47070.1"/>
    <property type="molecule type" value="Genomic_DNA"/>
</dbReference>
<evidence type="ECO:0000256" key="1">
    <source>
        <dbReference type="ARBA" id="ARBA00010638"/>
    </source>
</evidence>
<name>A0A2H1EIY1_9ARCH</name>
<organism evidence="4 5">
    <name type="scientific">Nitrosotalea sinensis</name>
    <dbReference type="NCBI Taxonomy" id="1499975"/>
    <lineage>
        <taxon>Archaea</taxon>
        <taxon>Nitrososphaerota</taxon>
        <taxon>Nitrososphaeria</taxon>
        <taxon>Nitrosotaleales</taxon>
        <taxon>Nitrosotaleaceae</taxon>
        <taxon>Nitrosotalea</taxon>
    </lineage>
</organism>
<dbReference type="RefSeq" id="WP_101010569.1">
    <property type="nucleotide sequence ID" value="NZ_FRFC01000004.1"/>
</dbReference>
<dbReference type="SUPFAM" id="SSF100950">
    <property type="entry name" value="NagB/RpiA/CoA transferase-like"/>
    <property type="match status" value="1"/>
</dbReference>
<dbReference type="GO" id="GO:0009396">
    <property type="term" value="P:folic acid-containing compound biosynthetic process"/>
    <property type="evidence" value="ECO:0007669"/>
    <property type="project" value="TreeGrafter"/>
</dbReference>
<dbReference type="InterPro" id="IPR024185">
    <property type="entry name" value="FTHF_cligase-like_sf"/>
</dbReference>